<comment type="similarity">
    <text evidence="1">Belongs to the FAM53 family.</text>
</comment>
<organism evidence="3 4">
    <name type="scientific">Rousettus aegyptiacus</name>
    <name type="common">Egyptian fruit bat</name>
    <name type="synonym">Pteropus aegyptiacus</name>
    <dbReference type="NCBI Taxonomy" id="9407"/>
    <lineage>
        <taxon>Eukaryota</taxon>
        <taxon>Metazoa</taxon>
        <taxon>Chordata</taxon>
        <taxon>Craniata</taxon>
        <taxon>Vertebrata</taxon>
        <taxon>Euteleostomi</taxon>
        <taxon>Mammalia</taxon>
        <taxon>Eutheria</taxon>
        <taxon>Laurasiatheria</taxon>
        <taxon>Chiroptera</taxon>
        <taxon>Yinpterochiroptera</taxon>
        <taxon>Pteropodoidea</taxon>
        <taxon>Pteropodidae</taxon>
        <taxon>Rousettinae</taxon>
        <taxon>Rousettus</taxon>
    </lineage>
</organism>
<accession>A0A7J8E6Q7</accession>
<dbReference type="Proteomes" id="UP000593571">
    <property type="component" value="Unassembled WGS sequence"/>
</dbReference>
<reference evidence="3 4" key="1">
    <citation type="journal article" date="2020" name="Nature">
        <title>Six reference-quality genomes reveal evolution of bat adaptations.</title>
        <authorList>
            <person name="Jebb D."/>
            <person name="Huang Z."/>
            <person name="Pippel M."/>
            <person name="Hughes G.M."/>
            <person name="Lavrichenko K."/>
            <person name="Devanna P."/>
            <person name="Winkler S."/>
            <person name="Jermiin L.S."/>
            <person name="Skirmuntt E.C."/>
            <person name="Katzourakis A."/>
            <person name="Burkitt-Gray L."/>
            <person name="Ray D.A."/>
            <person name="Sullivan K.A.M."/>
            <person name="Roscito J.G."/>
            <person name="Kirilenko B.M."/>
            <person name="Davalos L.M."/>
            <person name="Corthals A.P."/>
            <person name="Power M.L."/>
            <person name="Jones G."/>
            <person name="Ransome R.D."/>
            <person name="Dechmann D.K.N."/>
            <person name="Locatelli A.G."/>
            <person name="Puechmaille S.J."/>
            <person name="Fedrigo O."/>
            <person name="Jarvis E.D."/>
            <person name="Hiller M."/>
            <person name="Vernes S.C."/>
            <person name="Myers E.W."/>
            <person name="Teeling E.C."/>
        </authorList>
    </citation>
    <scope>NUCLEOTIDE SEQUENCE [LARGE SCALE GENOMIC DNA]</scope>
    <source>
        <strain evidence="3">MRouAeg1</strain>
        <tissue evidence="3">Muscle</tissue>
    </source>
</reference>
<dbReference type="AlphaFoldDB" id="A0A7J8E6Q7"/>
<evidence type="ECO:0000313" key="3">
    <source>
        <dbReference type="EMBL" id="KAF6431207.1"/>
    </source>
</evidence>
<dbReference type="Pfam" id="PF15242">
    <property type="entry name" value="FAM53"/>
    <property type="match status" value="2"/>
</dbReference>
<dbReference type="InterPro" id="IPR029356">
    <property type="entry name" value="FAM53"/>
</dbReference>
<gene>
    <name evidence="3" type="ORF">HJG63_004905</name>
</gene>
<protein>
    <submittedName>
        <fullName evidence="3">Family with sequence similarity 53 member A</fullName>
    </submittedName>
</protein>
<feature type="compositionally biased region" description="Basic and acidic residues" evidence="2">
    <location>
        <begin position="108"/>
        <end position="117"/>
    </location>
</feature>
<feature type="region of interest" description="Disordered" evidence="2">
    <location>
        <begin position="194"/>
        <end position="292"/>
    </location>
</feature>
<name>A0A7J8E6Q7_ROUAE</name>
<dbReference type="GO" id="GO:0006606">
    <property type="term" value="P:protein import into nucleus"/>
    <property type="evidence" value="ECO:0007669"/>
    <property type="project" value="TreeGrafter"/>
</dbReference>
<feature type="region of interest" description="Disordered" evidence="2">
    <location>
        <begin position="56"/>
        <end position="176"/>
    </location>
</feature>
<proteinExistence type="inferred from homology"/>
<comment type="caution">
    <text evidence="3">The sequence shown here is derived from an EMBL/GenBank/DDBJ whole genome shotgun (WGS) entry which is preliminary data.</text>
</comment>
<dbReference type="PANTHER" id="PTHR28567:SF2">
    <property type="entry name" value="PROTEIN FAM53A"/>
    <property type="match status" value="1"/>
</dbReference>
<dbReference type="EMBL" id="JACASE010000010">
    <property type="protein sequence ID" value="KAF6431207.1"/>
    <property type="molecule type" value="Genomic_DNA"/>
</dbReference>
<dbReference type="GO" id="GO:0005634">
    <property type="term" value="C:nucleus"/>
    <property type="evidence" value="ECO:0007669"/>
    <property type="project" value="TreeGrafter"/>
</dbReference>
<sequence length="292" mass="31044">MVTLITEKLQNQSLDDLARSSYDAGPYSAEKLGKGGYLFPLETHGDRRPWTVLSGGQPVGSQVATGPALPFPPGPCGPSRGLGAVSSVDLRESSGPPLAPPTKRHCRSLSEPDELARCRSPWRPGSSKEHLVDVGSPPCTPEPGRRLGLPRSRSQPCVLPGRRGRLKRRREGDARWPRPSLDFLKMTRTLKNSKSLCSLDYEDEDEDDPGVKTAVSSPCDPHGLMGLVASGSSPLSTCPGPHPASPGPWASGEPAAGEGGSSGDPSDWDSAGEEGIFPLDRSELDLEQIENN</sequence>
<keyword evidence="4" id="KW-1185">Reference proteome</keyword>
<dbReference type="PANTHER" id="PTHR28567">
    <property type="entry name" value="PROTEIN FAM53A-LIKE ISOFORM X1"/>
    <property type="match status" value="1"/>
</dbReference>
<evidence type="ECO:0000256" key="2">
    <source>
        <dbReference type="SAM" id="MobiDB-lite"/>
    </source>
</evidence>
<evidence type="ECO:0000256" key="1">
    <source>
        <dbReference type="ARBA" id="ARBA00010984"/>
    </source>
</evidence>
<feature type="compositionally biased region" description="Low complexity" evidence="2">
    <location>
        <begin position="247"/>
        <end position="256"/>
    </location>
</feature>
<evidence type="ECO:0000313" key="4">
    <source>
        <dbReference type="Proteomes" id="UP000593571"/>
    </source>
</evidence>